<dbReference type="EMBL" id="CAJVPL010005039">
    <property type="protein sequence ID" value="CAG8653838.1"/>
    <property type="molecule type" value="Genomic_DNA"/>
</dbReference>
<dbReference type="Proteomes" id="UP000789831">
    <property type="component" value="Unassembled WGS sequence"/>
</dbReference>
<gene>
    <name evidence="1" type="ORF">AGERDE_LOCUS11512</name>
</gene>
<organism evidence="1 2">
    <name type="scientific">Ambispora gerdemannii</name>
    <dbReference type="NCBI Taxonomy" id="144530"/>
    <lineage>
        <taxon>Eukaryota</taxon>
        <taxon>Fungi</taxon>
        <taxon>Fungi incertae sedis</taxon>
        <taxon>Mucoromycota</taxon>
        <taxon>Glomeromycotina</taxon>
        <taxon>Glomeromycetes</taxon>
        <taxon>Archaeosporales</taxon>
        <taxon>Ambisporaceae</taxon>
        <taxon>Ambispora</taxon>
    </lineage>
</organism>
<proteinExistence type="predicted"/>
<keyword evidence="2" id="KW-1185">Reference proteome</keyword>
<feature type="non-terminal residue" evidence="1">
    <location>
        <position position="297"/>
    </location>
</feature>
<reference evidence="1" key="1">
    <citation type="submission" date="2021-06" db="EMBL/GenBank/DDBJ databases">
        <authorList>
            <person name="Kallberg Y."/>
            <person name="Tangrot J."/>
            <person name="Rosling A."/>
        </authorList>
    </citation>
    <scope>NUCLEOTIDE SEQUENCE</scope>
    <source>
        <strain evidence="1">MT106</strain>
    </source>
</reference>
<evidence type="ECO:0000313" key="1">
    <source>
        <dbReference type="EMBL" id="CAG8653838.1"/>
    </source>
</evidence>
<feature type="non-terminal residue" evidence="1">
    <location>
        <position position="1"/>
    </location>
</feature>
<name>A0A9N9H511_9GLOM</name>
<dbReference type="AlphaFoldDB" id="A0A9N9H511"/>
<comment type="caution">
    <text evidence="1">The sequence shown here is derived from an EMBL/GenBank/DDBJ whole genome shotgun (WGS) entry which is preliminary data.</text>
</comment>
<protein>
    <submittedName>
        <fullName evidence="1">10402_t:CDS:1</fullName>
    </submittedName>
</protein>
<evidence type="ECO:0000313" key="2">
    <source>
        <dbReference type="Proteomes" id="UP000789831"/>
    </source>
</evidence>
<sequence>TLTGYSVILIVDIVNDNPVIQQTMSQAEYLPIPDFFFKMDYKFELFCSALLVDYTTSYDCMSAIKQYPSDQYYYAVFKTNGSFKANLPDGPQNGILVLSFYIIVTDSNFNSSSPGNLVILTADAENSNIDILKNHDYNYLQSIYGINLYGLSYSMFGYTRSIKEVIKKTAWTDFGIPPKHSREPYIITDITTSPLSKFIDVDPTVNVYGVVAVRPKHFFVTVETEQRSKTFISSLALLGGAWSLAAGVYTLCFGTDAQKPWGWAQSWCCFFAPKAKSHFRQTFSVLPLIDRTSDPES</sequence>
<dbReference type="OrthoDB" id="2444199at2759"/>
<accession>A0A9N9H511</accession>